<accession>A0ABQ5DVU3</accession>
<dbReference type="PANTHER" id="PTHR33067">
    <property type="entry name" value="RNA-DIRECTED DNA POLYMERASE-RELATED"/>
    <property type="match status" value="1"/>
</dbReference>
<organism evidence="1 2">
    <name type="scientific">Tanacetum coccineum</name>
    <dbReference type="NCBI Taxonomy" id="301880"/>
    <lineage>
        <taxon>Eukaryota</taxon>
        <taxon>Viridiplantae</taxon>
        <taxon>Streptophyta</taxon>
        <taxon>Embryophyta</taxon>
        <taxon>Tracheophyta</taxon>
        <taxon>Spermatophyta</taxon>
        <taxon>Magnoliopsida</taxon>
        <taxon>eudicotyledons</taxon>
        <taxon>Gunneridae</taxon>
        <taxon>Pentapetalae</taxon>
        <taxon>asterids</taxon>
        <taxon>campanulids</taxon>
        <taxon>Asterales</taxon>
        <taxon>Asteraceae</taxon>
        <taxon>Asteroideae</taxon>
        <taxon>Anthemideae</taxon>
        <taxon>Anthemidinae</taxon>
        <taxon>Tanacetum</taxon>
    </lineage>
</organism>
<keyword evidence="2" id="KW-1185">Reference proteome</keyword>
<evidence type="ECO:0000313" key="2">
    <source>
        <dbReference type="Proteomes" id="UP001151760"/>
    </source>
</evidence>
<proteinExistence type="predicted"/>
<dbReference type="EMBL" id="BQNB010015668">
    <property type="protein sequence ID" value="GJT42708.1"/>
    <property type="molecule type" value="Genomic_DNA"/>
</dbReference>
<reference evidence="1" key="1">
    <citation type="journal article" date="2022" name="Int. J. Mol. Sci.">
        <title>Draft Genome of Tanacetum Coccineum: Genomic Comparison of Closely Related Tanacetum-Family Plants.</title>
        <authorList>
            <person name="Yamashiro T."/>
            <person name="Shiraishi A."/>
            <person name="Nakayama K."/>
            <person name="Satake H."/>
        </authorList>
    </citation>
    <scope>NUCLEOTIDE SEQUENCE</scope>
</reference>
<evidence type="ECO:0000313" key="1">
    <source>
        <dbReference type="EMBL" id="GJT42708.1"/>
    </source>
</evidence>
<dbReference type="Proteomes" id="UP001151760">
    <property type="component" value="Unassembled WGS sequence"/>
</dbReference>
<name>A0ABQ5DVU3_9ASTR</name>
<reference evidence="1" key="2">
    <citation type="submission" date="2022-01" db="EMBL/GenBank/DDBJ databases">
        <authorList>
            <person name="Yamashiro T."/>
            <person name="Shiraishi A."/>
            <person name="Satake H."/>
            <person name="Nakayama K."/>
        </authorList>
    </citation>
    <scope>NUCLEOTIDE SEQUENCE</scope>
</reference>
<sequence>MRATLNISKRRIPRPPSFIDLGASISLMPYTMYKKLSLGEPTATRMSLELADSKNEKNGSDSENSIRHINSVITPYLVTHGITNGDNVKSEHLYSASANEIDEKKPELKNLPQHLEYAYLNRDKSFPIIISLELSEKEKT</sequence>
<gene>
    <name evidence="1" type="ORF">Tco_0951423</name>
</gene>
<protein>
    <submittedName>
        <fullName evidence="1">Uncharacterized protein</fullName>
    </submittedName>
</protein>
<comment type="caution">
    <text evidence="1">The sequence shown here is derived from an EMBL/GenBank/DDBJ whole genome shotgun (WGS) entry which is preliminary data.</text>
</comment>
<dbReference type="PANTHER" id="PTHR33067:SF35">
    <property type="entry name" value="ASPARTIC PEPTIDASE DDI1-TYPE DOMAIN-CONTAINING PROTEIN"/>
    <property type="match status" value="1"/>
</dbReference>